<name>E3JCQ5_PSEI1</name>
<dbReference type="EMBL" id="CP002299">
    <property type="protein sequence ID" value="ADP79895.1"/>
    <property type="molecule type" value="Genomic_DNA"/>
</dbReference>
<dbReference type="eggNOG" id="ENOG5031VNT">
    <property type="taxonomic scope" value="Bacteria"/>
</dbReference>
<organism evidence="2 3">
    <name type="scientific">Pseudofrankia inefficax (strain DSM 45817 / CECT 9037 / DDB 130130 / EuI1c)</name>
    <name type="common">Frankia inefficax</name>
    <dbReference type="NCBI Taxonomy" id="298654"/>
    <lineage>
        <taxon>Bacteria</taxon>
        <taxon>Bacillati</taxon>
        <taxon>Actinomycetota</taxon>
        <taxon>Actinomycetes</taxon>
        <taxon>Frankiales</taxon>
        <taxon>Frankiaceae</taxon>
        <taxon>Pseudofrankia</taxon>
    </lineage>
</organism>
<keyword evidence="1" id="KW-0812">Transmembrane</keyword>
<evidence type="ECO:0000313" key="2">
    <source>
        <dbReference type="EMBL" id="ADP79895.1"/>
    </source>
</evidence>
<protein>
    <submittedName>
        <fullName evidence="2">Uncharacterized protein</fullName>
    </submittedName>
</protein>
<evidence type="ECO:0000313" key="3">
    <source>
        <dbReference type="Proteomes" id="UP000002484"/>
    </source>
</evidence>
<reference evidence="2 3" key="1">
    <citation type="submission" date="2010-10" db="EMBL/GenBank/DDBJ databases">
        <title>Complete sequence of Frankia sp. EuI1c.</title>
        <authorList>
            <consortium name="US DOE Joint Genome Institute"/>
            <person name="Lucas S."/>
            <person name="Copeland A."/>
            <person name="Lapidus A."/>
            <person name="Cheng J.-F."/>
            <person name="Bruce D."/>
            <person name="Goodwin L."/>
            <person name="Pitluck S."/>
            <person name="Chertkov O."/>
            <person name="Detter J.C."/>
            <person name="Han C."/>
            <person name="Tapia R."/>
            <person name="Land M."/>
            <person name="Hauser L."/>
            <person name="Jeffries C."/>
            <person name="Kyrpides N."/>
            <person name="Ivanova N."/>
            <person name="Mikhailova N."/>
            <person name="Beauchemin N."/>
            <person name="Sen A."/>
            <person name="Sur S.A."/>
            <person name="Gtari M."/>
            <person name="Wall L."/>
            <person name="Tisa L."/>
            <person name="Woyke T."/>
        </authorList>
    </citation>
    <scope>NUCLEOTIDE SEQUENCE [LARGE SCALE GENOMIC DNA]</scope>
    <source>
        <strain evidence="3">DSM 45817 / CECT 9037 / EuI1c</strain>
    </source>
</reference>
<dbReference type="KEGG" id="fri:FraEuI1c_1839"/>
<sequence length="266" mass="28632">MADKVAPTEVARAAEARGLGRLESWHTPGWSAVVPPVLGAGMIVFGVVLCVADLTVLATVLGVLFVGAGGVLIHVGVKAVEWTYVHEGGLVARSLTRRTPLAFAWSDVVHLGSSWTKRYVNGSYTGMYGNYVFHLPQGRRISLTFNAAPRDVDKLPRHIEGRIALQQLPSRVAWLRAGQDVDFGAFTLGPAGISADGRNLTWPGIAAADVTKGVLTITARSGGTLLARPVKKVLDFQVFFWLFERVVGQPSWQHALAQLEATREAS</sequence>
<proteinExistence type="predicted"/>
<keyword evidence="1" id="KW-1133">Transmembrane helix</keyword>
<dbReference type="InterPro" id="IPR046492">
    <property type="entry name" value="DUF6585"/>
</dbReference>
<dbReference type="InParanoid" id="E3JCQ5"/>
<dbReference type="STRING" id="298654.FraEuI1c_1839"/>
<dbReference type="AlphaFoldDB" id="E3JCQ5"/>
<gene>
    <name evidence="2" type="ordered locus">FraEuI1c_1839</name>
</gene>
<dbReference type="OrthoDB" id="4293517at2"/>
<evidence type="ECO:0000256" key="1">
    <source>
        <dbReference type="SAM" id="Phobius"/>
    </source>
</evidence>
<dbReference type="HOGENOM" id="CLU_1044917_0_0_11"/>
<feature type="transmembrane region" description="Helical" evidence="1">
    <location>
        <begin position="29"/>
        <end position="49"/>
    </location>
</feature>
<accession>E3JCQ5</accession>
<dbReference type="RefSeq" id="WP_013423014.1">
    <property type="nucleotide sequence ID" value="NC_014666.1"/>
</dbReference>
<dbReference type="Proteomes" id="UP000002484">
    <property type="component" value="Chromosome"/>
</dbReference>
<dbReference type="Pfam" id="PF20226">
    <property type="entry name" value="DUF6585"/>
    <property type="match status" value="1"/>
</dbReference>
<feature type="transmembrane region" description="Helical" evidence="1">
    <location>
        <begin position="56"/>
        <end position="77"/>
    </location>
</feature>
<keyword evidence="1" id="KW-0472">Membrane</keyword>
<keyword evidence="3" id="KW-1185">Reference proteome</keyword>